<feature type="region of interest" description="Domain IV, binds dsDNA" evidence="8">
    <location>
        <begin position="337"/>
        <end position="459"/>
    </location>
</feature>
<dbReference type="GO" id="GO:0006270">
    <property type="term" value="P:DNA replication initiation"/>
    <property type="evidence" value="ECO:0007669"/>
    <property type="project" value="UniProtKB-UniRule"/>
</dbReference>
<gene>
    <name evidence="8" type="primary">dnaA</name>
    <name evidence="14" type="ORF">BHK98_08335</name>
</gene>
<dbReference type="Gene3D" id="3.30.300.180">
    <property type="match status" value="1"/>
</dbReference>
<dbReference type="InterPro" id="IPR003593">
    <property type="entry name" value="AAA+_ATPase"/>
</dbReference>
<evidence type="ECO:0000313" key="14">
    <source>
        <dbReference type="EMBL" id="OLR56067.1"/>
    </source>
</evidence>
<dbReference type="PRINTS" id="PR00051">
    <property type="entry name" value="DNAA"/>
</dbReference>
<comment type="similarity">
    <text evidence="1 8 11">Belongs to the DnaA family.</text>
</comment>
<organism evidence="14 15">
    <name type="scientific">Hornefia porci</name>
    <dbReference type="NCBI Taxonomy" id="2652292"/>
    <lineage>
        <taxon>Bacteria</taxon>
        <taxon>Bacillati</taxon>
        <taxon>Bacillota</taxon>
        <taxon>Clostridia</taxon>
        <taxon>Peptostreptococcales</taxon>
        <taxon>Anaerovoracaceae</taxon>
        <taxon>Hornefia</taxon>
    </lineage>
</organism>
<dbReference type="InterPro" id="IPR024633">
    <property type="entry name" value="DnaA_N_dom"/>
</dbReference>
<keyword evidence="6 8" id="KW-0446">Lipid-binding</keyword>
<accession>A0A1Q9JIV7</accession>
<comment type="subcellular location">
    <subcellularLocation>
        <location evidence="8">Cytoplasm</location>
    </subcellularLocation>
</comment>
<dbReference type="RefSeq" id="WP_075713325.1">
    <property type="nucleotide sequence ID" value="NZ_MJIE01000001.1"/>
</dbReference>
<dbReference type="InterPro" id="IPR013159">
    <property type="entry name" value="DnaA_C"/>
</dbReference>
<sequence length="459" mass="53564">MNDNHQTWEKVLAIIKEETTTPSFNHWFASAHLHSLDDTAKIAYLETQDEFNVRILNNRYKTMLENTFKTVLQEDYRVIVRKTTDYENEPEKPEAVIRKEKAKVTYVNKEFRNQRIFNPKFNFDNFVVGESNELAYAVAKAVAEYPAQSYNPLFLHGKSGLGKTHLMHAIGIYLLENNNDLNVLYVSSEMFTNELIKALGEKNGTREFKNKYRKVDVLLIDDIQFLEGKESTQMEFFNTFNELYANNKQIVISSDRPPDQLVRLDERLRSRFYWKMVAELMPADYETRVAILQKKAENENLTMDSDLYEVIQLIAERISDNIRVLEGAFYRVISFSNLMDKKIDKSFAKRVLKDIIINGSNNPTPVQIKNVVSKHFNIKINDLESSKRTNQIAYPRQIAMYLCRTMTDFSFPQIGQLFGGKHYTTVMHACDKIQKQLRTDPNLKEVIDELKKEINNVNN</sequence>
<keyword evidence="4 8" id="KW-0547">Nucleotide-binding</keyword>
<dbReference type="InterPro" id="IPR038454">
    <property type="entry name" value="DnaA_N_sf"/>
</dbReference>
<dbReference type="Pfam" id="PF08299">
    <property type="entry name" value="Bac_DnaA_C"/>
    <property type="match status" value="1"/>
</dbReference>
<comment type="domain">
    <text evidence="8">Domain I is involved in oligomerization and binding regulators, domain II is flexibile and of varying length in different bacteria, domain III forms the AAA+ region, while domain IV binds dsDNA.</text>
</comment>
<comment type="subunit">
    <text evidence="8">Oligomerizes as a right-handed, spiral filament on DNA at oriC.</text>
</comment>
<feature type="binding site" evidence="8">
    <location>
        <position position="163"/>
    </location>
    <ligand>
        <name>ATP</name>
        <dbReference type="ChEBI" id="CHEBI:30616"/>
    </ligand>
</feature>
<evidence type="ECO:0000256" key="3">
    <source>
        <dbReference type="ARBA" id="ARBA00022705"/>
    </source>
</evidence>
<dbReference type="SMART" id="SM00760">
    <property type="entry name" value="Bac_DnaA_C"/>
    <property type="match status" value="1"/>
</dbReference>
<dbReference type="PANTHER" id="PTHR30050">
    <property type="entry name" value="CHROMOSOMAL REPLICATION INITIATOR PROTEIN DNAA"/>
    <property type="match status" value="1"/>
</dbReference>
<name>A0A1Q9JIV7_9FIRM</name>
<evidence type="ECO:0000256" key="7">
    <source>
        <dbReference type="ARBA" id="ARBA00023125"/>
    </source>
</evidence>
<feature type="domain" description="AAA+ ATPase" evidence="12">
    <location>
        <begin position="149"/>
        <end position="280"/>
    </location>
</feature>
<dbReference type="GO" id="GO:0006275">
    <property type="term" value="P:regulation of DNA replication"/>
    <property type="evidence" value="ECO:0007669"/>
    <property type="project" value="UniProtKB-UniRule"/>
</dbReference>
<proteinExistence type="inferred from homology"/>
<keyword evidence="2 8" id="KW-0963">Cytoplasm</keyword>
<dbReference type="HAMAP" id="MF_00377">
    <property type="entry name" value="DnaA_bact"/>
    <property type="match status" value="1"/>
</dbReference>
<evidence type="ECO:0000256" key="1">
    <source>
        <dbReference type="ARBA" id="ARBA00006583"/>
    </source>
</evidence>
<feature type="domain" description="Chromosomal replication initiator DnaA C-terminal" evidence="13">
    <location>
        <begin position="364"/>
        <end position="433"/>
    </location>
</feature>
<dbReference type="GO" id="GO:0005737">
    <property type="term" value="C:cytoplasm"/>
    <property type="evidence" value="ECO:0007669"/>
    <property type="project" value="UniProtKB-SubCell"/>
</dbReference>
<dbReference type="InterPro" id="IPR010921">
    <property type="entry name" value="Trp_repressor/repl_initiator"/>
</dbReference>
<dbReference type="SUPFAM" id="SSF48295">
    <property type="entry name" value="TrpR-like"/>
    <property type="match status" value="1"/>
</dbReference>
<evidence type="ECO:0000256" key="4">
    <source>
        <dbReference type="ARBA" id="ARBA00022741"/>
    </source>
</evidence>
<evidence type="ECO:0000256" key="6">
    <source>
        <dbReference type="ARBA" id="ARBA00023121"/>
    </source>
</evidence>
<evidence type="ECO:0000256" key="10">
    <source>
        <dbReference type="RuleBase" id="RU000577"/>
    </source>
</evidence>
<keyword evidence="7 8" id="KW-0238">DNA-binding</keyword>
<feature type="binding site" evidence="8">
    <location>
        <position position="162"/>
    </location>
    <ligand>
        <name>ATP</name>
        <dbReference type="ChEBI" id="CHEBI:30616"/>
    </ligand>
</feature>
<dbReference type="Pfam" id="PF11638">
    <property type="entry name" value="DnaA_N"/>
    <property type="match status" value="1"/>
</dbReference>
<dbReference type="Gene3D" id="1.10.8.60">
    <property type="match status" value="1"/>
</dbReference>
<feature type="binding site" evidence="8">
    <location>
        <position position="160"/>
    </location>
    <ligand>
        <name>ATP</name>
        <dbReference type="ChEBI" id="CHEBI:30616"/>
    </ligand>
</feature>
<comment type="caution">
    <text evidence="14">The sequence shown here is derived from an EMBL/GenBank/DDBJ whole genome shotgun (WGS) entry which is preliminary data.</text>
</comment>
<dbReference type="GO" id="GO:0008289">
    <property type="term" value="F:lipid binding"/>
    <property type="evidence" value="ECO:0007669"/>
    <property type="project" value="UniProtKB-KW"/>
</dbReference>
<evidence type="ECO:0000256" key="8">
    <source>
        <dbReference type="HAMAP-Rule" id="MF_00377"/>
    </source>
</evidence>
<dbReference type="GO" id="GO:0005886">
    <property type="term" value="C:plasma membrane"/>
    <property type="evidence" value="ECO:0007669"/>
    <property type="project" value="TreeGrafter"/>
</dbReference>
<keyword evidence="3 8" id="KW-0235">DNA replication</keyword>
<feature type="binding site" evidence="8">
    <location>
        <position position="164"/>
    </location>
    <ligand>
        <name>ATP</name>
        <dbReference type="ChEBI" id="CHEBI:30616"/>
    </ligand>
</feature>
<dbReference type="CDD" id="cd00009">
    <property type="entry name" value="AAA"/>
    <property type="match status" value="1"/>
</dbReference>
<evidence type="ECO:0000256" key="5">
    <source>
        <dbReference type="ARBA" id="ARBA00022840"/>
    </source>
</evidence>
<dbReference type="GO" id="GO:0003688">
    <property type="term" value="F:DNA replication origin binding"/>
    <property type="evidence" value="ECO:0007669"/>
    <property type="project" value="UniProtKB-UniRule"/>
</dbReference>
<comment type="function">
    <text evidence="8 10">Plays an essential role in the initiation and regulation of chromosomal replication. ATP-DnaA binds to the origin of replication (oriC) to initiate formation of the DNA replication initiation complex once per cell cycle. Binds the DnaA box (a 9 base pair repeat at the origin) and separates the double-stranded (ds)DNA. Forms a right-handed helical filament on oriC DNA; dsDNA binds to the exterior of the filament while single-stranded (ss)DNA is stabiized in the filament's interior. The ATP-DnaA-oriC complex binds and stabilizes one strand of the AT-rich DNA unwinding element (DUE), permitting loading of DNA polymerase. After initiation quickly degrades to an ADP-DnaA complex that is not apt for DNA replication. Binds acidic phospholipids.</text>
</comment>
<dbReference type="GO" id="GO:0005524">
    <property type="term" value="F:ATP binding"/>
    <property type="evidence" value="ECO:0007669"/>
    <property type="project" value="UniProtKB-UniRule"/>
</dbReference>
<evidence type="ECO:0000256" key="2">
    <source>
        <dbReference type="ARBA" id="ARBA00022490"/>
    </source>
</evidence>
<reference evidence="14 15" key="1">
    <citation type="journal article" date="2016" name="Appl. Environ. Microbiol.">
        <title>Function and Phylogeny of Bacterial Butyryl Coenzyme A:Acetate Transferases and Their Diversity in the Proximal Colon of Swine.</title>
        <authorList>
            <person name="Trachsel J."/>
            <person name="Bayles D.O."/>
            <person name="Looft T."/>
            <person name="Levine U.Y."/>
            <person name="Allen H.K."/>
        </authorList>
    </citation>
    <scope>NUCLEOTIDE SEQUENCE [LARGE SCALE GENOMIC DNA]</scope>
    <source>
        <strain evidence="14 15">68-3-10</strain>
    </source>
</reference>
<protein>
    <recommendedName>
        <fullName evidence="8 9">Chromosomal replication initiator protein DnaA</fullName>
    </recommendedName>
</protein>
<keyword evidence="15" id="KW-1185">Reference proteome</keyword>
<evidence type="ECO:0000313" key="15">
    <source>
        <dbReference type="Proteomes" id="UP000187404"/>
    </source>
</evidence>
<dbReference type="InterPro" id="IPR013317">
    <property type="entry name" value="DnaA_dom"/>
</dbReference>
<keyword evidence="5 8" id="KW-0067">ATP-binding</keyword>
<dbReference type="FunFam" id="3.40.50.300:FF:000668">
    <property type="entry name" value="Chromosomal replication initiator protein DnaA"/>
    <property type="match status" value="1"/>
</dbReference>
<dbReference type="PANTHER" id="PTHR30050:SF2">
    <property type="entry name" value="CHROMOSOMAL REPLICATION INITIATOR PROTEIN DNAA"/>
    <property type="match status" value="1"/>
</dbReference>
<evidence type="ECO:0000259" key="12">
    <source>
        <dbReference type="SMART" id="SM00382"/>
    </source>
</evidence>
<dbReference type="EMBL" id="MJIE01000001">
    <property type="protein sequence ID" value="OLR56067.1"/>
    <property type="molecule type" value="Genomic_DNA"/>
</dbReference>
<dbReference type="STRING" id="1261640.BHK98_08335"/>
<dbReference type="OrthoDB" id="9807019at2"/>
<comment type="caution">
    <text evidence="8">Lacks conserved residue(s) required for the propagation of feature annotation.</text>
</comment>
<dbReference type="Proteomes" id="UP000187404">
    <property type="component" value="Unassembled WGS sequence"/>
</dbReference>
<dbReference type="InterPro" id="IPR020591">
    <property type="entry name" value="Chromosome_initiator_DnaA-like"/>
</dbReference>
<dbReference type="Gene3D" id="1.10.1750.10">
    <property type="match status" value="1"/>
</dbReference>
<dbReference type="SUPFAM" id="SSF52540">
    <property type="entry name" value="P-loop containing nucleoside triphosphate hydrolases"/>
    <property type="match status" value="1"/>
</dbReference>
<evidence type="ECO:0000259" key="13">
    <source>
        <dbReference type="SMART" id="SM00760"/>
    </source>
</evidence>
<dbReference type="Pfam" id="PF00308">
    <property type="entry name" value="Bac_DnaA"/>
    <property type="match status" value="1"/>
</dbReference>
<dbReference type="CDD" id="cd06571">
    <property type="entry name" value="Bac_DnaA_C"/>
    <property type="match status" value="1"/>
</dbReference>
<dbReference type="InterPro" id="IPR001957">
    <property type="entry name" value="Chromosome_initiator_DnaA"/>
</dbReference>
<dbReference type="Gene3D" id="3.40.50.300">
    <property type="entry name" value="P-loop containing nucleotide triphosphate hydrolases"/>
    <property type="match status" value="1"/>
</dbReference>
<dbReference type="InterPro" id="IPR027417">
    <property type="entry name" value="P-loop_NTPase"/>
</dbReference>
<evidence type="ECO:0000256" key="11">
    <source>
        <dbReference type="RuleBase" id="RU004227"/>
    </source>
</evidence>
<evidence type="ECO:0000256" key="9">
    <source>
        <dbReference type="NCBIfam" id="TIGR00362"/>
    </source>
</evidence>
<dbReference type="AlphaFoldDB" id="A0A1Q9JIV7"/>
<dbReference type="NCBIfam" id="TIGR00362">
    <property type="entry name" value="DnaA"/>
    <property type="match status" value="1"/>
</dbReference>
<dbReference type="SMART" id="SM00382">
    <property type="entry name" value="AAA"/>
    <property type="match status" value="1"/>
</dbReference>
<feature type="region of interest" description="Domain I, interacts with DnaA modulators" evidence="8">
    <location>
        <begin position="1"/>
        <end position="94"/>
    </location>
</feature>